<name>A0A8S5NIU8_9CAUD</name>
<sequence>MPRCRFFTDKVYYFTYKRTLFLLRIVFLHYNEKVCILNTFIVYLHTNK</sequence>
<keyword evidence="1" id="KW-0812">Transmembrane</keyword>
<accession>A0A8S5NIU8</accession>
<evidence type="ECO:0000313" key="2">
    <source>
        <dbReference type="EMBL" id="DAD94601.1"/>
    </source>
</evidence>
<keyword evidence="1" id="KW-1133">Transmembrane helix</keyword>
<organism evidence="2">
    <name type="scientific">Siphoviridae sp. ctREU2</name>
    <dbReference type="NCBI Taxonomy" id="2826333"/>
    <lineage>
        <taxon>Viruses</taxon>
        <taxon>Duplodnaviria</taxon>
        <taxon>Heunggongvirae</taxon>
        <taxon>Uroviricota</taxon>
        <taxon>Caudoviricetes</taxon>
    </lineage>
</organism>
<proteinExistence type="predicted"/>
<dbReference type="EMBL" id="BK015177">
    <property type="protein sequence ID" value="DAD94601.1"/>
    <property type="molecule type" value="Genomic_DNA"/>
</dbReference>
<reference evidence="2" key="1">
    <citation type="journal article" date="2021" name="Proc. Natl. Acad. Sci. U.S.A.">
        <title>A Catalog of Tens of Thousands of Viruses from Human Metagenomes Reveals Hidden Associations with Chronic Diseases.</title>
        <authorList>
            <person name="Tisza M.J."/>
            <person name="Buck C.B."/>
        </authorList>
    </citation>
    <scope>NUCLEOTIDE SEQUENCE</scope>
    <source>
        <strain evidence="2">CtREU2</strain>
    </source>
</reference>
<protein>
    <submittedName>
        <fullName evidence="2">Uncharacterized protein</fullName>
    </submittedName>
</protein>
<evidence type="ECO:0000256" key="1">
    <source>
        <dbReference type="SAM" id="Phobius"/>
    </source>
</evidence>
<feature type="transmembrane region" description="Helical" evidence="1">
    <location>
        <begin position="21"/>
        <end position="44"/>
    </location>
</feature>
<keyword evidence="1" id="KW-0472">Membrane</keyword>